<protein>
    <recommendedName>
        <fullName evidence="3">Condensation domain-containing protein</fullName>
    </recommendedName>
</protein>
<evidence type="ECO:0000313" key="1">
    <source>
        <dbReference type="EMBL" id="OAD77165.1"/>
    </source>
</evidence>
<dbReference type="OrthoDB" id="2150604at2759"/>
<dbReference type="InterPro" id="IPR023213">
    <property type="entry name" value="CAT-like_dom_sf"/>
</dbReference>
<dbReference type="SUPFAM" id="SSF52777">
    <property type="entry name" value="CoA-dependent acyltransferases"/>
    <property type="match status" value="2"/>
</dbReference>
<dbReference type="PANTHER" id="PTHR28037:SF1">
    <property type="entry name" value="ALCOHOL O-ACETYLTRANSFERASE 1-RELATED"/>
    <property type="match status" value="1"/>
</dbReference>
<dbReference type="InterPro" id="IPR010828">
    <property type="entry name" value="Atf2/Sli1-like"/>
</dbReference>
<reference evidence="2" key="1">
    <citation type="submission" date="2015-06" db="EMBL/GenBank/DDBJ databases">
        <title>Expansion of signal transduction pathways in fungi by whole-genome duplication.</title>
        <authorList>
            <consortium name="DOE Joint Genome Institute"/>
            <person name="Corrochano L.M."/>
            <person name="Kuo A."/>
            <person name="Marcet-Houben M."/>
            <person name="Polaino S."/>
            <person name="Salamov A."/>
            <person name="Villalobos J.M."/>
            <person name="Alvarez M.I."/>
            <person name="Avalos J."/>
            <person name="Benito E.P."/>
            <person name="Benoit I."/>
            <person name="Burger G."/>
            <person name="Camino L.P."/>
            <person name="Canovas D."/>
            <person name="Cerda-Olmedo E."/>
            <person name="Cheng J.-F."/>
            <person name="Dominguez A."/>
            <person name="Elias M."/>
            <person name="Eslava A.P."/>
            <person name="Glaser F."/>
            <person name="Grimwood J."/>
            <person name="Gutierrez G."/>
            <person name="Heitman J."/>
            <person name="Henrissat B."/>
            <person name="Iturriaga E.A."/>
            <person name="Lang B.F."/>
            <person name="Lavin J.L."/>
            <person name="Lee S."/>
            <person name="Li W."/>
            <person name="Lindquist E."/>
            <person name="Lopez-Garcia S."/>
            <person name="Luque E.M."/>
            <person name="Marcos A.T."/>
            <person name="Martin J."/>
            <person name="McCluskey K."/>
            <person name="Medina H.R."/>
            <person name="Miralles-Duran A."/>
            <person name="Miyazaki A."/>
            <person name="Munoz-Torres E."/>
            <person name="Oguiza J.A."/>
            <person name="Ohm R."/>
            <person name="Olmedo M."/>
            <person name="Orejas M."/>
            <person name="Ortiz-Castellanos L."/>
            <person name="Pisabarro A.G."/>
            <person name="Rodriguez-Romero J."/>
            <person name="Ruiz-Herrera J."/>
            <person name="Ruiz-Vazquez R."/>
            <person name="Sanz C."/>
            <person name="Schackwitz W."/>
            <person name="Schmutz J."/>
            <person name="Shahriari M."/>
            <person name="Shelest E."/>
            <person name="Silva-Franco F."/>
            <person name="Soanes D."/>
            <person name="Syed K."/>
            <person name="Tagua V.G."/>
            <person name="Talbot N.J."/>
            <person name="Thon M."/>
            <person name="De vries R.P."/>
            <person name="Wiebenga A."/>
            <person name="Yadav J.S."/>
            <person name="Braun E.L."/>
            <person name="Baker S."/>
            <person name="Garre V."/>
            <person name="Horwitz B."/>
            <person name="Torres-Martinez S."/>
            <person name="Idnurm A."/>
            <person name="Herrera-Estrella A."/>
            <person name="Gabaldon T."/>
            <person name="Grigoriev I.V."/>
        </authorList>
    </citation>
    <scope>NUCLEOTIDE SEQUENCE [LARGE SCALE GENOMIC DNA]</scope>
    <source>
        <strain evidence="2">NRRL 1555(-)</strain>
    </source>
</reference>
<dbReference type="Pfam" id="PF07247">
    <property type="entry name" value="AATase"/>
    <property type="match status" value="1"/>
</dbReference>
<name>A0A162XXN8_PHYB8</name>
<dbReference type="RefSeq" id="XP_018295205.1">
    <property type="nucleotide sequence ID" value="XM_018438301.1"/>
</dbReference>
<dbReference type="Gene3D" id="3.30.559.30">
    <property type="entry name" value="Nonribosomal peptide synthetase, condensation domain"/>
    <property type="match status" value="1"/>
</dbReference>
<dbReference type="PANTHER" id="PTHR28037">
    <property type="entry name" value="ALCOHOL O-ACETYLTRANSFERASE 1-RELATED"/>
    <property type="match status" value="1"/>
</dbReference>
<dbReference type="InParanoid" id="A0A162XXN8"/>
<dbReference type="InterPro" id="IPR052058">
    <property type="entry name" value="Alcohol_O-acetyltransferase"/>
</dbReference>
<accession>A0A162XXN8</accession>
<proteinExistence type="predicted"/>
<dbReference type="GeneID" id="28999207"/>
<dbReference type="AlphaFoldDB" id="A0A162XXN8"/>
<evidence type="ECO:0000313" key="2">
    <source>
        <dbReference type="Proteomes" id="UP000077315"/>
    </source>
</evidence>
<evidence type="ECO:0008006" key="3">
    <source>
        <dbReference type="Google" id="ProtNLM"/>
    </source>
</evidence>
<keyword evidence="2" id="KW-1185">Reference proteome</keyword>
<dbReference type="Gene3D" id="3.30.559.10">
    <property type="entry name" value="Chloramphenicol acetyltransferase-like domain"/>
    <property type="match status" value="1"/>
</dbReference>
<organism evidence="1 2">
    <name type="scientific">Phycomyces blakesleeanus (strain ATCC 8743b / DSM 1359 / FGSC 10004 / NBRC 33097 / NRRL 1555)</name>
    <dbReference type="NCBI Taxonomy" id="763407"/>
    <lineage>
        <taxon>Eukaryota</taxon>
        <taxon>Fungi</taxon>
        <taxon>Fungi incertae sedis</taxon>
        <taxon>Mucoromycota</taxon>
        <taxon>Mucoromycotina</taxon>
        <taxon>Mucoromycetes</taxon>
        <taxon>Mucorales</taxon>
        <taxon>Phycomycetaceae</taxon>
        <taxon>Phycomyces</taxon>
    </lineage>
</organism>
<dbReference type="Proteomes" id="UP000077315">
    <property type="component" value="Unassembled WGS sequence"/>
</dbReference>
<dbReference type="VEuPathDB" id="FungiDB:PHYBLDRAFT_180349"/>
<gene>
    <name evidence="1" type="ORF">PHYBLDRAFT_180349</name>
</gene>
<dbReference type="EMBL" id="KV440975">
    <property type="protein sequence ID" value="OAD77165.1"/>
    <property type="molecule type" value="Genomic_DNA"/>
</dbReference>
<sequence length="467" mass="52557">MHTPDRKLGHLEKFQISKQLVKCYGSVNLTVDLHHSPRPIHDDKSSARQFYIDKLSPALAQLIQDHPLLSVATKDSYKPSAHFIRLESVNLEEIILFEESRFWEERDQIIANESRYEFDLDAESPLWHLLVCAHPDRPDQCSITLTVQHLIADGGSLVIFWKGLLAYLSNPPSHTGFASNIVTIISSEPLPSPMDQRHPPELDFVDMCQVVYGETVKILPKSLKNFLDPSQLSWGGDYPAPADAVHNTVLRTLKCGGPTWQSIVKKSKEHGVTVHATLYATAVLAWSELYPNTSLKTFTPTNCRFLCKDTPSDEIGNFVGTFENFLTVGELGIGVWPLAKSYHKILQANKINSAKKAWLLKYLKNFPEDYYEFYRKRRDIYEMGRVGGIELSDLGRADVLPSGGDWKVDGMWFCQSAHTSSNALGLNTITFDGTAHATIAWQAGSLDESKIDRMSQVWLTHLENCAI</sequence>
<dbReference type="STRING" id="763407.A0A162XXN8"/>